<dbReference type="InterPro" id="IPR029044">
    <property type="entry name" value="Nucleotide-diphossugar_trans"/>
</dbReference>
<dbReference type="Pfam" id="PF13181">
    <property type="entry name" value="TPR_8"/>
    <property type="match status" value="2"/>
</dbReference>
<proteinExistence type="predicted"/>
<evidence type="ECO:0000259" key="1">
    <source>
        <dbReference type="Pfam" id="PF00535"/>
    </source>
</evidence>
<evidence type="ECO:0000313" key="2">
    <source>
        <dbReference type="EMBL" id="QHT13774.1"/>
    </source>
</evidence>
<dbReference type="EMBL" id="MN739577">
    <property type="protein sequence ID" value="QHT13774.1"/>
    <property type="molecule type" value="Genomic_DNA"/>
</dbReference>
<dbReference type="InterPro" id="IPR011990">
    <property type="entry name" value="TPR-like_helical_dom_sf"/>
</dbReference>
<dbReference type="SUPFAM" id="SSF53448">
    <property type="entry name" value="Nucleotide-diphospho-sugar transferases"/>
    <property type="match status" value="1"/>
</dbReference>
<dbReference type="SMART" id="SM00028">
    <property type="entry name" value="TPR"/>
    <property type="match status" value="2"/>
</dbReference>
<dbReference type="InterPro" id="IPR019734">
    <property type="entry name" value="TPR_rpt"/>
</dbReference>
<organism evidence="2">
    <name type="scientific">viral metagenome</name>
    <dbReference type="NCBI Taxonomy" id="1070528"/>
    <lineage>
        <taxon>unclassified sequences</taxon>
        <taxon>metagenomes</taxon>
        <taxon>organismal metagenomes</taxon>
    </lineage>
</organism>
<reference evidence="2" key="1">
    <citation type="journal article" date="2020" name="Nature">
        <title>Giant virus diversity and host interactions through global metagenomics.</title>
        <authorList>
            <person name="Schulz F."/>
            <person name="Roux S."/>
            <person name="Paez-Espino D."/>
            <person name="Jungbluth S."/>
            <person name="Walsh D.A."/>
            <person name="Denef V.J."/>
            <person name="McMahon K.D."/>
            <person name="Konstantinidis K.T."/>
            <person name="Eloe-Fadrosh E.A."/>
            <person name="Kyrpides N.C."/>
            <person name="Woyke T."/>
        </authorList>
    </citation>
    <scope>NUCLEOTIDE SEQUENCE</scope>
    <source>
        <strain evidence="2">GVMAG-M-3300023174-134</strain>
    </source>
</reference>
<protein>
    <recommendedName>
        <fullName evidence="1">Glycosyltransferase 2-like domain-containing protein</fullName>
    </recommendedName>
</protein>
<name>A0A6C0DC77_9ZZZZ</name>
<dbReference type="Pfam" id="PF00535">
    <property type="entry name" value="Glycos_transf_2"/>
    <property type="match status" value="1"/>
</dbReference>
<dbReference type="PROSITE" id="PS50005">
    <property type="entry name" value="TPR"/>
    <property type="match status" value="1"/>
</dbReference>
<dbReference type="PANTHER" id="PTHR43630">
    <property type="entry name" value="POLY-BETA-1,6-N-ACETYL-D-GLUCOSAMINE SYNTHASE"/>
    <property type="match status" value="1"/>
</dbReference>
<dbReference type="Gene3D" id="1.25.40.10">
    <property type="entry name" value="Tetratricopeptide repeat domain"/>
    <property type="match status" value="1"/>
</dbReference>
<dbReference type="PANTHER" id="PTHR43630:SF2">
    <property type="entry name" value="GLYCOSYLTRANSFERASE"/>
    <property type="match status" value="1"/>
</dbReference>
<dbReference type="Gene3D" id="3.90.550.10">
    <property type="entry name" value="Spore Coat Polysaccharide Biosynthesis Protein SpsA, Chain A"/>
    <property type="match status" value="1"/>
</dbReference>
<feature type="domain" description="Glycosyltransferase 2-like" evidence="1">
    <location>
        <begin position="8"/>
        <end position="103"/>
    </location>
</feature>
<dbReference type="SUPFAM" id="SSF48452">
    <property type="entry name" value="TPR-like"/>
    <property type="match status" value="1"/>
</dbReference>
<sequence length="680" mass="80550">MPKICLNMIVKNESKIITRLLNSVLPIIDYYCICDTGSTDDTVDTITEFFKQHNIDGKITYELFKDFAYNRTYSLKQCADLDADYILLLDADMVLDTSNIHNINEFKSSLCADAYHIFQGTDQFFYKNIRILKNDPSISYWGVTHEYINLPDGSTVDSIEKSVLFIHDIGDGGSKIDKFERDIRLLKNGLEENPNNARYTFYLANSYRDIGQYENAIETYKKRIEIGGWIEEIWHSYFSIGNCYRNMNDMQNAIFYWMEAYDKFPERVENLYEIIKYYREKGNNKLANIFYELADDQIKKKTNYDHLFLQKDVYDYKIDFEYTIFGYYENRFNTDIRNVCMKVLNNNIPNHTSDNILSNYKFYSRTLGSNKINSYNLDILNSIGNTLNIDRSVFNTSTPSICINNKKEMIVCRRFVNYRIGEHGEYINQNTIKTINVIAIIDINNDKWNKKKEFELKYDTVYDDYYVGIEDIRLFMYDDILYFSGNRSVKPQNMCIEFGKINLLSQQTVSTIVKCENQTQIEKNWVLFKDSTNQLKMIYNWYPLTIGSHGDHPDSLVDEKNRPNTFLTITHEIDTPPFFKNLRGSTNGINIGNEIWFICHVVSYESRRHYYHVIVVLDDTSYEVKRYTKMFTFEKEKVEYTLGFYYLDEKQRFIIGYSTMDNTTKYMLVSKQNIDEMFYQ</sequence>
<accession>A0A6C0DC77</accession>
<dbReference type="AlphaFoldDB" id="A0A6C0DC77"/>
<dbReference type="InterPro" id="IPR001173">
    <property type="entry name" value="Glyco_trans_2-like"/>
</dbReference>